<reference evidence="1 2" key="1">
    <citation type="submission" date="2018-11" db="EMBL/GenBank/DDBJ databases">
        <authorList>
            <consortium name="Pathogen Informatics"/>
        </authorList>
    </citation>
    <scope>NUCLEOTIDE SEQUENCE [LARGE SCALE GENOMIC DNA]</scope>
</reference>
<dbReference type="OrthoDB" id="1717591at2759"/>
<dbReference type="Proteomes" id="UP000281553">
    <property type="component" value="Unassembled WGS sequence"/>
</dbReference>
<accession>A0A3P7RIA7</accession>
<evidence type="ECO:0000313" key="1">
    <source>
        <dbReference type="EMBL" id="VDN42936.1"/>
    </source>
</evidence>
<protein>
    <submittedName>
        <fullName evidence="1">Uncharacterized protein</fullName>
    </submittedName>
</protein>
<evidence type="ECO:0000313" key="2">
    <source>
        <dbReference type="Proteomes" id="UP000281553"/>
    </source>
</evidence>
<gene>
    <name evidence="1" type="ORF">DILT_LOCUS18944</name>
</gene>
<organism evidence="1 2">
    <name type="scientific">Dibothriocephalus latus</name>
    <name type="common">Fish tapeworm</name>
    <name type="synonym">Diphyllobothrium latum</name>
    <dbReference type="NCBI Taxonomy" id="60516"/>
    <lineage>
        <taxon>Eukaryota</taxon>
        <taxon>Metazoa</taxon>
        <taxon>Spiralia</taxon>
        <taxon>Lophotrochozoa</taxon>
        <taxon>Platyhelminthes</taxon>
        <taxon>Cestoda</taxon>
        <taxon>Eucestoda</taxon>
        <taxon>Diphyllobothriidea</taxon>
        <taxon>Diphyllobothriidae</taxon>
        <taxon>Dibothriocephalus</taxon>
    </lineage>
</organism>
<keyword evidence="2" id="KW-1185">Reference proteome</keyword>
<sequence length="133" mass="15040">MSSERYISSLFSPIRPELDHLDPTSGFAGFTSRYAESFHVSLHLMCSPKEQPRQGSTLVYPWETLPAESDRSPKLCFSSDAELQSCVGAAKLGAFPTPIHLYLSPRYLQWEVYSVGLVYMSPTPARSRYRNCR</sequence>
<proteinExistence type="predicted"/>
<dbReference type="EMBL" id="UYRU01106206">
    <property type="protein sequence ID" value="VDN42936.1"/>
    <property type="molecule type" value="Genomic_DNA"/>
</dbReference>
<name>A0A3P7RIA7_DIBLA</name>
<dbReference type="AlphaFoldDB" id="A0A3P7RIA7"/>